<dbReference type="EMBL" id="BART01005822">
    <property type="protein sequence ID" value="GAG54288.1"/>
    <property type="molecule type" value="Genomic_DNA"/>
</dbReference>
<dbReference type="GO" id="GO:0046394">
    <property type="term" value="P:carboxylic acid biosynthetic process"/>
    <property type="evidence" value="ECO:0007669"/>
    <property type="project" value="UniProtKB-ARBA"/>
</dbReference>
<dbReference type="Gene3D" id="3.30.470.10">
    <property type="match status" value="1"/>
</dbReference>
<dbReference type="GO" id="GO:0003824">
    <property type="term" value="F:catalytic activity"/>
    <property type="evidence" value="ECO:0007669"/>
    <property type="project" value="InterPro"/>
</dbReference>
<gene>
    <name evidence="2" type="ORF">S01H4_13197</name>
</gene>
<protein>
    <recommendedName>
        <fullName evidence="3">Aminotransferase class IV</fullName>
    </recommendedName>
</protein>
<dbReference type="Gene3D" id="3.20.10.10">
    <property type="entry name" value="D-amino Acid Aminotransferase, subunit A, domain 2"/>
    <property type="match status" value="1"/>
</dbReference>
<dbReference type="PANTHER" id="PTHR42743:SF11">
    <property type="entry name" value="AMINODEOXYCHORISMATE LYASE"/>
    <property type="match status" value="1"/>
</dbReference>
<dbReference type="AlphaFoldDB" id="X0Z1A9"/>
<sequence>MMTIPTKLLLDNQRLIEAPYEVRSLEELSILEPDGIYTVARTHDGTKSVLLDAHADRLEESAALESIPLQLDRDILRAALRETLAAGGFENARFRITIPRETPDQILIAAEPLREVPAEIVHNGADVATNCIIRPNPSAKSNAWVSLRAEARKSLPDHVYEGLICTANGALLECFSSNFYAIKDGKLWTANQDVLFGIARKIVLEVVQGLLPIHFQPVMIEDLASLQETFLSSSGRGVVPIVRIDDCVIGESPGPFTLEIVHRYNTWVKENLEPI</sequence>
<dbReference type="InterPro" id="IPR036038">
    <property type="entry name" value="Aminotransferase-like"/>
</dbReference>
<dbReference type="PANTHER" id="PTHR42743">
    <property type="entry name" value="AMINO-ACID AMINOTRANSFERASE"/>
    <property type="match status" value="1"/>
</dbReference>
<dbReference type="InterPro" id="IPR050571">
    <property type="entry name" value="Class-IV_PLP-Dep_Aminotrnsfr"/>
</dbReference>
<evidence type="ECO:0000313" key="2">
    <source>
        <dbReference type="EMBL" id="GAG54288.1"/>
    </source>
</evidence>
<reference evidence="2" key="1">
    <citation type="journal article" date="2014" name="Front. Microbiol.">
        <title>High frequency of phylogenetically diverse reductive dehalogenase-homologous genes in deep subseafloor sedimentary metagenomes.</title>
        <authorList>
            <person name="Kawai M."/>
            <person name="Futagami T."/>
            <person name="Toyoda A."/>
            <person name="Takaki Y."/>
            <person name="Nishi S."/>
            <person name="Hori S."/>
            <person name="Arai W."/>
            <person name="Tsubouchi T."/>
            <person name="Morono Y."/>
            <person name="Uchiyama I."/>
            <person name="Ito T."/>
            <person name="Fujiyama A."/>
            <person name="Inagaki F."/>
            <person name="Takami H."/>
        </authorList>
    </citation>
    <scope>NUCLEOTIDE SEQUENCE</scope>
    <source>
        <strain evidence="2">Expedition CK06-06</strain>
    </source>
</reference>
<dbReference type="CDD" id="cd00449">
    <property type="entry name" value="PLPDE_IV"/>
    <property type="match status" value="1"/>
</dbReference>
<dbReference type="SUPFAM" id="SSF56752">
    <property type="entry name" value="D-aminoacid aminotransferase-like PLP-dependent enzymes"/>
    <property type="match status" value="1"/>
</dbReference>
<dbReference type="Pfam" id="PF01063">
    <property type="entry name" value="Aminotran_4"/>
    <property type="match status" value="1"/>
</dbReference>
<proteinExistence type="inferred from homology"/>
<organism evidence="2">
    <name type="scientific">marine sediment metagenome</name>
    <dbReference type="NCBI Taxonomy" id="412755"/>
    <lineage>
        <taxon>unclassified sequences</taxon>
        <taxon>metagenomes</taxon>
        <taxon>ecological metagenomes</taxon>
    </lineage>
</organism>
<accession>X0Z1A9</accession>
<evidence type="ECO:0008006" key="3">
    <source>
        <dbReference type="Google" id="ProtNLM"/>
    </source>
</evidence>
<comment type="caution">
    <text evidence="2">The sequence shown here is derived from an EMBL/GenBank/DDBJ whole genome shotgun (WGS) entry which is preliminary data.</text>
</comment>
<evidence type="ECO:0000256" key="1">
    <source>
        <dbReference type="ARBA" id="ARBA00009320"/>
    </source>
</evidence>
<dbReference type="InterPro" id="IPR043131">
    <property type="entry name" value="BCAT-like_N"/>
</dbReference>
<name>X0Z1A9_9ZZZZ</name>
<comment type="similarity">
    <text evidence="1">Belongs to the class-IV pyridoxal-phosphate-dependent aminotransferase family.</text>
</comment>
<dbReference type="InterPro" id="IPR043132">
    <property type="entry name" value="BCAT-like_C"/>
</dbReference>
<dbReference type="InterPro" id="IPR001544">
    <property type="entry name" value="Aminotrans_IV"/>
</dbReference>